<protein>
    <recommendedName>
        <fullName evidence="3">MalT-like TPR region domain-containing protein</fullName>
    </recommendedName>
</protein>
<evidence type="ECO:0000313" key="2">
    <source>
        <dbReference type="Proteomes" id="UP000050509"/>
    </source>
</evidence>
<name>A0A0P9H826_9CHLR</name>
<evidence type="ECO:0008006" key="3">
    <source>
        <dbReference type="Google" id="ProtNLM"/>
    </source>
</evidence>
<organism evidence="1 2">
    <name type="scientific">Kouleothrix aurantiaca</name>
    <dbReference type="NCBI Taxonomy" id="186479"/>
    <lineage>
        <taxon>Bacteria</taxon>
        <taxon>Bacillati</taxon>
        <taxon>Chloroflexota</taxon>
        <taxon>Chloroflexia</taxon>
        <taxon>Chloroflexales</taxon>
        <taxon>Roseiflexineae</taxon>
        <taxon>Roseiflexaceae</taxon>
        <taxon>Kouleothrix</taxon>
    </lineage>
</organism>
<keyword evidence="2" id="KW-1185">Reference proteome</keyword>
<evidence type="ECO:0000313" key="1">
    <source>
        <dbReference type="EMBL" id="KPV49996.1"/>
    </source>
</evidence>
<dbReference type="Gene3D" id="1.25.40.10">
    <property type="entry name" value="Tetratricopeptide repeat domain"/>
    <property type="match status" value="1"/>
</dbReference>
<reference evidence="1 2" key="1">
    <citation type="submission" date="2015-09" db="EMBL/GenBank/DDBJ databases">
        <title>Draft genome sequence of Kouleothrix aurantiaca JCM 19913.</title>
        <authorList>
            <person name="Hemp J."/>
        </authorList>
    </citation>
    <scope>NUCLEOTIDE SEQUENCE [LARGE SCALE GENOMIC DNA]</scope>
    <source>
        <strain evidence="1 2">COM-B</strain>
    </source>
</reference>
<proteinExistence type="predicted"/>
<dbReference type="AlphaFoldDB" id="A0A0P9H826"/>
<sequence>ARPIGNEQLTAMIVGNLADVARVQGDHARAGALYASALEQYRALGDPRSAALALQGLGSIALQAGRMDEAARQLHEGLAISWASANRRDLATYMGYIAELWLARGQAEAAVRLCAALLAYRAQANMPMALLDQRQHDATLAAARALLAPPAFDAAWAAGSVTALERLIEQALQG</sequence>
<dbReference type="InterPro" id="IPR011990">
    <property type="entry name" value="TPR-like_helical_dom_sf"/>
</dbReference>
<comment type="caution">
    <text evidence="1">The sequence shown here is derived from an EMBL/GenBank/DDBJ whole genome shotgun (WGS) entry which is preliminary data.</text>
</comment>
<dbReference type="Pfam" id="PF13424">
    <property type="entry name" value="TPR_12"/>
    <property type="match status" value="1"/>
</dbReference>
<dbReference type="EMBL" id="LJCR01001635">
    <property type="protein sequence ID" value="KPV49996.1"/>
    <property type="molecule type" value="Genomic_DNA"/>
</dbReference>
<accession>A0A0P9H826</accession>
<feature type="non-terminal residue" evidence="1">
    <location>
        <position position="1"/>
    </location>
</feature>
<dbReference type="Proteomes" id="UP000050509">
    <property type="component" value="Unassembled WGS sequence"/>
</dbReference>
<dbReference type="SUPFAM" id="SSF48452">
    <property type="entry name" value="TPR-like"/>
    <property type="match status" value="1"/>
</dbReference>
<gene>
    <name evidence="1" type="ORF">SE17_29490</name>
</gene>